<dbReference type="InterPro" id="IPR007863">
    <property type="entry name" value="Peptidase_M16_C"/>
</dbReference>
<evidence type="ECO:0000313" key="5">
    <source>
        <dbReference type="EMBL" id="SVP91830.1"/>
    </source>
</evidence>
<feature type="domain" description="Peptidase M16 N-terminal" evidence="3">
    <location>
        <begin position="115"/>
        <end position="244"/>
    </location>
</feature>
<evidence type="ECO:0000259" key="4">
    <source>
        <dbReference type="Pfam" id="PF05193"/>
    </source>
</evidence>
<dbReference type="InterPro" id="IPR050361">
    <property type="entry name" value="MPP/UQCRC_Complex"/>
</dbReference>
<gene>
    <name evidence="5" type="ORF">TAT_000195300</name>
    <name evidence="6" type="ORF">TAV_000195600</name>
</gene>
<dbReference type="InterPro" id="IPR011249">
    <property type="entry name" value="Metalloenz_LuxS/M16"/>
</dbReference>
<sequence>MRGLLGNIGGLIRSNRIRRFTTLDKIHKDPPDYKKVPFLKEDLDSVLSEVPEFNFYYFGSTTDKDYPYKSVPMNEPIYVTGSEGKFTPLDHKFQYAKLENGLRIATLDKGGLDTHLALYVNAGSAHENDQNQGVTSMIENMAFHSTAHLSHLRTIKTVETLGANVSCNAFREHTVYQAEFLRQDLPFLVNLLVGNVLFPRFLTWELAANKHRLSEKRNKVLENPDQLVTEHLHSVAWHNNTLGNFNFCLERSEENYTPELMRDFMLNHFYPQNCVLVSVNSGLDELSKWAMRAFSEYNPIPNPSGEVPKLDPKYTGGVRYVEGNTPFTHVTVAYPVKGWDSKQVVVTTLLQSILGGGGSFSTGGPGKGLTTSLYNNVLNRYEFVESCMAFNTVHSTSGLFGIYLVVNGAYASGNLDQVFILVKDEFERMKRITNHELSGGKNSLKSFLHMSMEHKAVLCEDVGRQLLFCNRVLDATDLENLIDEVTLDDLKSVVNELRVNLNPSVVVYGKLSKVPHPDTVLQLLH</sequence>
<proteinExistence type="inferred from homology"/>
<dbReference type="Gene3D" id="3.30.830.10">
    <property type="entry name" value="Metalloenzyme, LuxS/M16 peptidase-like"/>
    <property type="match status" value="2"/>
</dbReference>
<dbReference type="Pfam" id="PF05193">
    <property type="entry name" value="Peptidase_M16_C"/>
    <property type="match status" value="1"/>
</dbReference>
<evidence type="ECO:0000313" key="6">
    <source>
        <dbReference type="EMBL" id="SVP92095.1"/>
    </source>
</evidence>
<dbReference type="Pfam" id="PF00675">
    <property type="entry name" value="Peptidase_M16"/>
    <property type="match status" value="1"/>
</dbReference>
<comment type="function">
    <text evidence="1">Substrate recognition and binding subunit of the essential mitochondrial processing protease (MPP), which cleaves the mitochondrial sequence off newly imported precursors proteins.</text>
</comment>
<name>A0A3B0MWE1_THEAN</name>
<protein>
    <submittedName>
        <fullName evidence="5">Mitochondrial processing peptidase alpha subunit, putative</fullName>
    </submittedName>
</protein>
<dbReference type="SUPFAM" id="SSF63411">
    <property type="entry name" value="LuxS/MPP-like metallohydrolase"/>
    <property type="match status" value="2"/>
</dbReference>
<dbReference type="GO" id="GO:0046872">
    <property type="term" value="F:metal ion binding"/>
    <property type="evidence" value="ECO:0007669"/>
    <property type="project" value="InterPro"/>
</dbReference>
<dbReference type="GO" id="GO:0005739">
    <property type="term" value="C:mitochondrion"/>
    <property type="evidence" value="ECO:0007669"/>
    <property type="project" value="TreeGrafter"/>
</dbReference>
<dbReference type="InterPro" id="IPR011765">
    <property type="entry name" value="Pept_M16_N"/>
</dbReference>
<dbReference type="AlphaFoldDB" id="A0A3B0MWE1"/>
<reference evidence="5" key="1">
    <citation type="submission" date="2018-07" db="EMBL/GenBank/DDBJ databases">
        <authorList>
            <person name="Quirk P.G."/>
            <person name="Krulwich T.A."/>
        </authorList>
    </citation>
    <scope>NUCLEOTIDE SEQUENCE</scope>
    <source>
        <strain evidence="5">Anand</strain>
    </source>
</reference>
<evidence type="ECO:0000259" key="3">
    <source>
        <dbReference type="Pfam" id="PF00675"/>
    </source>
</evidence>
<dbReference type="EMBL" id="UIVS01000002">
    <property type="protein sequence ID" value="SVP92095.1"/>
    <property type="molecule type" value="Genomic_DNA"/>
</dbReference>
<comment type="similarity">
    <text evidence="2">Belongs to the peptidase M16 family.</text>
</comment>
<evidence type="ECO:0000256" key="1">
    <source>
        <dbReference type="ARBA" id="ARBA00002123"/>
    </source>
</evidence>
<feature type="domain" description="Peptidase M16 C-terminal" evidence="4">
    <location>
        <begin position="257"/>
        <end position="444"/>
    </location>
</feature>
<dbReference type="EMBL" id="UIVT01000002">
    <property type="protein sequence ID" value="SVP91830.1"/>
    <property type="molecule type" value="Genomic_DNA"/>
</dbReference>
<dbReference type="VEuPathDB" id="PiroplasmaDB:TA11975"/>
<dbReference type="PANTHER" id="PTHR11851">
    <property type="entry name" value="METALLOPROTEASE"/>
    <property type="match status" value="1"/>
</dbReference>
<accession>A0A3B0MWE1</accession>
<organism evidence="5">
    <name type="scientific">Theileria annulata</name>
    <dbReference type="NCBI Taxonomy" id="5874"/>
    <lineage>
        <taxon>Eukaryota</taxon>
        <taxon>Sar</taxon>
        <taxon>Alveolata</taxon>
        <taxon>Apicomplexa</taxon>
        <taxon>Aconoidasida</taxon>
        <taxon>Piroplasmida</taxon>
        <taxon>Theileriidae</taxon>
        <taxon>Theileria</taxon>
    </lineage>
</organism>
<evidence type="ECO:0000256" key="2">
    <source>
        <dbReference type="ARBA" id="ARBA00007261"/>
    </source>
</evidence>
<dbReference type="PANTHER" id="PTHR11851:SF49">
    <property type="entry name" value="MITOCHONDRIAL-PROCESSING PEPTIDASE SUBUNIT ALPHA"/>
    <property type="match status" value="1"/>
</dbReference>